<dbReference type="EMBL" id="JASAOG010000101">
    <property type="protein sequence ID" value="KAK0051665.1"/>
    <property type="molecule type" value="Genomic_DNA"/>
</dbReference>
<keyword evidence="2" id="KW-1185">Reference proteome</keyword>
<comment type="caution">
    <text evidence="1">The sequence shown here is derived from an EMBL/GenBank/DDBJ whole genome shotgun (WGS) entry which is preliminary data.</text>
</comment>
<evidence type="ECO:0000313" key="1">
    <source>
        <dbReference type="EMBL" id="KAK0051665.1"/>
    </source>
</evidence>
<dbReference type="AlphaFoldDB" id="A0AAD8F549"/>
<gene>
    <name evidence="1" type="ORF">Bpfe_018880</name>
</gene>
<name>A0AAD8F549_BIOPF</name>
<protein>
    <submittedName>
        <fullName evidence="1">Raftlin</fullName>
    </submittedName>
</protein>
<reference evidence="1" key="1">
    <citation type="journal article" date="2023" name="PLoS Negl. Trop. Dis.">
        <title>A genome sequence for Biomphalaria pfeifferi, the major vector snail for the human-infecting parasite Schistosoma mansoni.</title>
        <authorList>
            <person name="Bu L."/>
            <person name="Lu L."/>
            <person name="Laidemitt M.R."/>
            <person name="Zhang S.M."/>
            <person name="Mutuku M."/>
            <person name="Mkoji G."/>
            <person name="Steinauer M."/>
            <person name="Loker E.S."/>
        </authorList>
    </citation>
    <scope>NUCLEOTIDE SEQUENCE</scope>
    <source>
        <strain evidence="1">KasaAsao</strain>
    </source>
</reference>
<organism evidence="1 2">
    <name type="scientific">Biomphalaria pfeifferi</name>
    <name type="common">Bloodfluke planorb</name>
    <name type="synonym">Freshwater snail</name>
    <dbReference type="NCBI Taxonomy" id="112525"/>
    <lineage>
        <taxon>Eukaryota</taxon>
        <taxon>Metazoa</taxon>
        <taxon>Spiralia</taxon>
        <taxon>Lophotrochozoa</taxon>
        <taxon>Mollusca</taxon>
        <taxon>Gastropoda</taxon>
        <taxon>Heterobranchia</taxon>
        <taxon>Euthyneura</taxon>
        <taxon>Panpulmonata</taxon>
        <taxon>Hygrophila</taxon>
        <taxon>Lymnaeoidea</taxon>
        <taxon>Planorbidae</taxon>
        <taxon>Biomphalaria</taxon>
    </lineage>
</organism>
<sequence length="346" mass="39405">MGCCNSKPAMVALEDLDLGPLYLGPKAQYEFLNVDVTLLYQNSISNTRLLATDVEAYYPQLCEQYNKGYRMLTFYHIPCQGQPRGFFQPGVVTTFQGIFCPGPQEDSNQRYHLRVEKAIIKVSAESSSLGCRSMRASTVCDTSHIQQMIDSYAKDGARLVCIELTGQEERVTWQDNEFPYKGVDVFFEYPIDRVIETYTYNTVVVPIVVMYSFVNCIPHAEVSCDWQGNLDKHLKQGFRLVEIFMDSSYTSEVDCCSSRTSYHSKWYFEKPTSKMNDLTPVYEGKVIKHYIKVTGPTLSGVKTKTEWEPVMVAMGNNGWELACILETANVTFTNVPSELKIIYFLD</sequence>
<dbReference type="Proteomes" id="UP001233172">
    <property type="component" value="Unassembled WGS sequence"/>
</dbReference>
<proteinExistence type="predicted"/>
<evidence type="ECO:0000313" key="2">
    <source>
        <dbReference type="Proteomes" id="UP001233172"/>
    </source>
</evidence>
<reference evidence="1" key="2">
    <citation type="submission" date="2023-04" db="EMBL/GenBank/DDBJ databases">
        <authorList>
            <person name="Bu L."/>
            <person name="Lu L."/>
            <person name="Laidemitt M.R."/>
            <person name="Zhang S.M."/>
            <person name="Mutuku M."/>
            <person name="Mkoji G."/>
            <person name="Steinauer M."/>
            <person name="Loker E.S."/>
        </authorList>
    </citation>
    <scope>NUCLEOTIDE SEQUENCE</scope>
    <source>
        <strain evidence="1">KasaAsao</strain>
        <tissue evidence="1">Whole Snail</tissue>
    </source>
</reference>
<accession>A0AAD8F549</accession>